<dbReference type="PANTHER" id="PTHR47968:SF67">
    <property type="entry name" value="KINESIN MOTOR DOMAIN-CONTAINING PROTEIN"/>
    <property type="match status" value="1"/>
</dbReference>
<protein>
    <submittedName>
        <fullName evidence="6">Kinesin-like protein like protein</fullName>
    </submittedName>
</protein>
<dbReference type="PROSITE" id="PS50067">
    <property type="entry name" value="KINESIN_MOTOR_2"/>
    <property type="match status" value="1"/>
</dbReference>
<evidence type="ECO:0000256" key="3">
    <source>
        <dbReference type="PROSITE-ProRule" id="PRU00283"/>
    </source>
</evidence>
<keyword evidence="1 3" id="KW-0547">Nucleotide-binding</keyword>
<dbReference type="SMART" id="SM00129">
    <property type="entry name" value="KISc"/>
    <property type="match status" value="1"/>
</dbReference>
<feature type="compositionally biased region" description="Basic and acidic residues" evidence="4">
    <location>
        <begin position="888"/>
        <end position="909"/>
    </location>
</feature>
<evidence type="ECO:0000256" key="1">
    <source>
        <dbReference type="ARBA" id="ARBA00022741"/>
    </source>
</evidence>
<sequence length="1048" mass="115370">MRKERNIKVAVRFRPLNSREIQHAIDRDEIPGKSAVTCHVDKKTVDFTTTKSDFEKRRFVFDRVFGASSKQVDVYNFTAKPVVNDVLNGYNGTIFAYGQTGTGKTYTMGIVDKVPERKDGKRGGKQPKMYAHVLPNASGLVSRSLAHIFAALNDRVAKRRGFSFAVTLSFIQIYKDTAYDLLNPGAGPLPLHEMRQKGFVVGGATTVRLENLSQAVSVVNVGLKNRAVAPTLMNATSSRSHTLLTISVRQEGGKPLDDSYTHPIDSSSYMASPPLSLLSGAHSPGPVEDGVIMEGGVRAIEAKLVLVDLAGSERVKKSKSNGQRLEEARCINQSLSALGNVINALIIKGSTHVPYRDSKLTKILMDSLGGNSNVVLIATVSPAPISETETLSTLQFAQRCKLVTTKAIRNEERDPSNILRQLQRKIAKQREEKDKSLKEQREMFLGILHMCKKEMGDTPSSKWFGLIDKVCTASGIPDKDIDAAPLPALYAKKRRLEGDKGWKLGGNSTVQYSTVYKRDSTTMGKIRPVVSSRHHHPHDGDEEDIIPTGMMRNPESKQVGVSSYPGSDPTPRKNEVYPYSGDALSGGVHPNIASLSVSSLAPDSLSSLYSLLFSLNMSLSSVNMQRFKDKQRTSIHGQGSNPETKGEISDIHGSATDKPMIPHQPRDLQISDPMSYFRNVSINIIEKEFIECHSQSNGSGGGISKMCKQVVPIPSYNGSKNGDTTTDDIDTPPVSGNPLSFTPTPTLTSKFIPSPRDIHGLRTDATGSNPSTSIKSPKDVTPSAITDRSHPSSNPVTLTTDGRSTRGKGDEAGHVTSHNRTEIGQELKDRLEEMFSDFDHSSVGEGDELSLDNAYSLLPNAKSDVDFTISMYLDAEKKQRRRERLLQKLEERKMTTRQQRKDIHGKFDDSSIDFEEEESSPSEDEEEIIRYGLRFPPLSAFSEKEEIIPVLESILQNSIKQVKKIDQDVSMKNSLLKKLYVQSVLGKAEALAREEDLKVWAAVLKEVLQEQQQTHGSSHGSVDKTDGKVEKEDSALSLSEEDSDSIFE</sequence>
<feature type="compositionally biased region" description="Polar residues" evidence="4">
    <location>
        <begin position="634"/>
        <end position="643"/>
    </location>
</feature>
<feature type="compositionally biased region" description="Basic and acidic residues" evidence="4">
    <location>
        <begin position="1021"/>
        <end position="1034"/>
    </location>
</feature>
<feature type="compositionally biased region" description="Low complexity" evidence="4">
    <location>
        <begin position="738"/>
        <end position="749"/>
    </location>
</feature>
<organism evidence="6 7">
    <name type="scientific">Aduncisulcus paluster</name>
    <dbReference type="NCBI Taxonomy" id="2918883"/>
    <lineage>
        <taxon>Eukaryota</taxon>
        <taxon>Metamonada</taxon>
        <taxon>Carpediemonas-like organisms</taxon>
        <taxon>Aduncisulcus</taxon>
    </lineage>
</organism>
<comment type="similarity">
    <text evidence="3">Belongs to the TRAFAC class myosin-kinesin ATPase superfamily. Kinesin family.</text>
</comment>
<keyword evidence="2 3" id="KW-0067">ATP-binding</keyword>
<feature type="region of interest" description="Disordered" evidence="4">
    <location>
        <begin position="1010"/>
        <end position="1048"/>
    </location>
</feature>
<evidence type="ECO:0000256" key="4">
    <source>
        <dbReference type="SAM" id="MobiDB-lite"/>
    </source>
</evidence>
<keyword evidence="7" id="KW-1185">Reference proteome</keyword>
<feature type="compositionally biased region" description="Acidic residues" evidence="4">
    <location>
        <begin position="910"/>
        <end position="927"/>
    </location>
</feature>
<feature type="region of interest" description="Disordered" evidence="4">
    <location>
        <begin position="717"/>
        <end position="818"/>
    </location>
</feature>
<feature type="domain" description="Kinesin motor" evidence="5">
    <location>
        <begin position="6"/>
        <end position="403"/>
    </location>
</feature>
<evidence type="ECO:0000256" key="2">
    <source>
        <dbReference type="ARBA" id="ARBA00022840"/>
    </source>
</evidence>
<dbReference type="CDD" id="cd00106">
    <property type="entry name" value="KISc"/>
    <property type="match status" value="1"/>
</dbReference>
<gene>
    <name evidence="6" type="ORF">ADUPG1_009061</name>
</gene>
<feature type="compositionally biased region" description="Acidic residues" evidence="4">
    <location>
        <begin position="1039"/>
        <end position="1048"/>
    </location>
</feature>
<dbReference type="PROSITE" id="PS00411">
    <property type="entry name" value="KINESIN_MOTOR_1"/>
    <property type="match status" value="1"/>
</dbReference>
<dbReference type="PRINTS" id="PR00380">
    <property type="entry name" value="KINESINHEAVY"/>
</dbReference>
<dbReference type="PANTHER" id="PTHR47968">
    <property type="entry name" value="CENTROMERE PROTEIN E"/>
    <property type="match status" value="1"/>
</dbReference>
<feature type="compositionally biased region" description="Polar residues" evidence="4">
    <location>
        <begin position="765"/>
        <end position="775"/>
    </location>
</feature>
<name>A0ABQ5KVJ8_9EUKA</name>
<evidence type="ECO:0000313" key="6">
    <source>
        <dbReference type="EMBL" id="GKT36021.1"/>
    </source>
</evidence>
<dbReference type="InterPro" id="IPR019821">
    <property type="entry name" value="Kinesin_motor_CS"/>
</dbReference>
<dbReference type="Proteomes" id="UP001057375">
    <property type="component" value="Unassembled WGS sequence"/>
</dbReference>
<dbReference type="Gene3D" id="3.40.850.10">
    <property type="entry name" value="Kinesin motor domain"/>
    <property type="match status" value="1"/>
</dbReference>
<dbReference type="InterPro" id="IPR027640">
    <property type="entry name" value="Kinesin-like_fam"/>
</dbReference>
<evidence type="ECO:0000313" key="7">
    <source>
        <dbReference type="Proteomes" id="UP001057375"/>
    </source>
</evidence>
<feature type="binding site" evidence="3">
    <location>
        <begin position="98"/>
        <end position="105"/>
    </location>
    <ligand>
        <name>ATP</name>
        <dbReference type="ChEBI" id="CHEBI:30616"/>
    </ligand>
</feature>
<feature type="compositionally biased region" description="Polar residues" evidence="4">
    <location>
        <begin position="783"/>
        <end position="802"/>
    </location>
</feature>
<accession>A0ABQ5KVJ8</accession>
<evidence type="ECO:0000259" key="5">
    <source>
        <dbReference type="PROSITE" id="PS50067"/>
    </source>
</evidence>
<dbReference type="InterPro" id="IPR001752">
    <property type="entry name" value="Kinesin_motor_dom"/>
</dbReference>
<keyword evidence="3" id="KW-0505">Motor protein</keyword>
<proteinExistence type="inferred from homology"/>
<dbReference type="EMBL" id="BQXS01011121">
    <property type="protein sequence ID" value="GKT36021.1"/>
    <property type="molecule type" value="Genomic_DNA"/>
</dbReference>
<comment type="caution">
    <text evidence="6">The sequence shown here is derived from an EMBL/GenBank/DDBJ whole genome shotgun (WGS) entry which is preliminary data.</text>
</comment>
<dbReference type="InterPro" id="IPR036961">
    <property type="entry name" value="Kinesin_motor_dom_sf"/>
</dbReference>
<dbReference type="InterPro" id="IPR027417">
    <property type="entry name" value="P-loop_NTPase"/>
</dbReference>
<feature type="region of interest" description="Disordered" evidence="4">
    <location>
        <begin position="888"/>
        <end position="927"/>
    </location>
</feature>
<dbReference type="Pfam" id="PF00225">
    <property type="entry name" value="Kinesin"/>
    <property type="match status" value="1"/>
</dbReference>
<feature type="region of interest" description="Disordered" evidence="4">
    <location>
        <begin position="630"/>
        <end position="662"/>
    </location>
</feature>
<feature type="compositionally biased region" description="Polar residues" evidence="4">
    <location>
        <begin position="1010"/>
        <end position="1020"/>
    </location>
</feature>
<feature type="compositionally biased region" description="Basic and acidic residues" evidence="4">
    <location>
        <begin position="803"/>
        <end position="818"/>
    </location>
</feature>
<reference evidence="6" key="1">
    <citation type="submission" date="2022-03" db="EMBL/GenBank/DDBJ databases">
        <title>Draft genome sequence of Aduncisulcus paluster, a free-living microaerophilic Fornicata.</title>
        <authorList>
            <person name="Yuyama I."/>
            <person name="Kume K."/>
            <person name="Tamura T."/>
            <person name="Inagaki Y."/>
            <person name="Hashimoto T."/>
        </authorList>
    </citation>
    <scope>NUCLEOTIDE SEQUENCE</scope>
    <source>
        <strain evidence="6">NY0171</strain>
    </source>
</reference>
<dbReference type="SUPFAM" id="SSF52540">
    <property type="entry name" value="P-loop containing nucleoside triphosphate hydrolases"/>
    <property type="match status" value="1"/>
</dbReference>
<feature type="region of interest" description="Disordered" evidence="4">
    <location>
        <begin position="531"/>
        <end position="576"/>
    </location>
</feature>